<dbReference type="RefSeq" id="XP_043173692.1">
    <property type="nucleotide sequence ID" value="XM_043317757.1"/>
</dbReference>
<dbReference type="OrthoDB" id="3993201at2759"/>
<gene>
    <name evidence="2" type="ORF">ALTATR162_LOCUS10121</name>
</gene>
<comment type="caution">
    <text evidence="2">The sequence shown here is derived from an EMBL/GenBank/DDBJ whole genome shotgun (WGS) entry which is preliminary data.</text>
</comment>
<feature type="compositionally biased region" description="Low complexity" evidence="1">
    <location>
        <begin position="31"/>
        <end position="43"/>
    </location>
</feature>
<dbReference type="EMBL" id="CAJRGZ010000027">
    <property type="protein sequence ID" value="CAG5182357.1"/>
    <property type="molecule type" value="Genomic_DNA"/>
</dbReference>
<accession>A0A8J2IF78</accession>
<name>A0A8J2IF78_9PLEO</name>
<organism evidence="2 3">
    <name type="scientific">Alternaria atra</name>
    <dbReference type="NCBI Taxonomy" id="119953"/>
    <lineage>
        <taxon>Eukaryota</taxon>
        <taxon>Fungi</taxon>
        <taxon>Dikarya</taxon>
        <taxon>Ascomycota</taxon>
        <taxon>Pezizomycotina</taxon>
        <taxon>Dothideomycetes</taxon>
        <taxon>Pleosporomycetidae</taxon>
        <taxon>Pleosporales</taxon>
        <taxon>Pleosporineae</taxon>
        <taxon>Pleosporaceae</taxon>
        <taxon>Alternaria</taxon>
        <taxon>Alternaria sect. Ulocladioides</taxon>
    </lineage>
</organism>
<keyword evidence="3" id="KW-1185">Reference proteome</keyword>
<evidence type="ECO:0000313" key="3">
    <source>
        <dbReference type="Proteomes" id="UP000676310"/>
    </source>
</evidence>
<feature type="region of interest" description="Disordered" evidence="1">
    <location>
        <begin position="31"/>
        <end position="57"/>
    </location>
</feature>
<sequence length="233" mass="25095">MAASRPSVRIISALAGPRLLGPRLTVRQLSMTGSTSSSSLLTTDKPYASNRPAGPIRLHGEQTIPVPEATETGNKVRRFNTSRSLKSVGDSSTLDFMHLPDFDLETRSAPLGIRVPILPWANVASRGAESEDSIPMQPTIYTVSADGTHIHSPSAMSEMTDSNQSSYQGMAEAVASKFTATRQEGEGMVKQIWNDLMEDLADLASGSKLLIVEPLDTHGHPFASRLQVVIPSR</sequence>
<evidence type="ECO:0000256" key="1">
    <source>
        <dbReference type="SAM" id="MobiDB-lite"/>
    </source>
</evidence>
<reference evidence="2" key="1">
    <citation type="submission" date="2021-05" db="EMBL/GenBank/DDBJ databases">
        <authorList>
            <person name="Stam R."/>
        </authorList>
    </citation>
    <scope>NUCLEOTIDE SEQUENCE</scope>
    <source>
        <strain evidence="2">CS162</strain>
    </source>
</reference>
<dbReference type="GeneID" id="67010248"/>
<protein>
    <submittedName>
        <fullName evidence="2">Uncharacterized protein</fullName>
    </submittedName>
</protein>
<dbReference type="AlphaFoldDB" id="A0A8J2IF78"/>
<dbReference type="Proteomes" id="UP000676310">
    <property type="component" value="Unassembled WGS sequence"/>
</dbReference>
<proteinExistence type="predicted"/>
<evidence type="ECO:0000313" key="2">
    <source>
        <dbReference type="EMBL" id="CAG5182357.1"/>
    </source>
</evidence>